<name>A0A1U7D0F9_9RHOB</name>
<dbReference type="GO" id="GO:0004399">
    <property type="term" value="F:histidinol dehydrogenase activity"/>
    <property type="evidence" value="ECO:0007669"/>
    <property type="project" value="UniProtKB-UniRule"/>
</dbReference>
<feature type="binding site" evidence="5 9">
    <location>
        <position position="328"/>
    </location>
    <ligand>
        <name>substrate</name>
    </ligand>
</feature>
<dbReference type="CDD" id="cd06572">
    <property type="entry name" value="Histidinol_dh"/>
    <property type="match status" value="1"/>
</dbReference>
<dbReference type="GO" id="GO:0000105">
    <property type="term" value="P:L-histidine biosynthetic process"/>
    <property type="evidence" value="ECO:0007669"/>
    <property type="project" value="UniProtKB-UniRule"/>
</dbReference>
<protein>
    <recommendedName>
        <fullName evidence="5">Histidinol dehydrogenase</fullName>
        <shortName evidence="5">HDH</shortName>
        <ecNumber evidence="5">1.1.1.23</ecNumber>
    </recommendedName>
</protein>
<dbReference type="HAMAP" id="MF_01024">
    <property type="entry name" value="HisD"/>
    <property type="match status" value="1"/>
</dbReference>
<proteinExistence type="inferred from homology"/>
<dbReference type="InterPro" id="IPR022695">
    <property type="entry name" value="Histidinol_DH_monofunct"/>
</dbReference>
<keyword evidence="5 8" id="KW-0520">NAD</keyword>
<keyword evidence="3 5" id="KW-0862">Zinc</keyword>
<evidence type="ECO:0000256" key="8">
    <source>
        <dbReference type="PIRSR" id="PIRSR000099-2"/>
    </source>
</evidence>
<comment type="pathway">
    <text evidence="5">Amino-acid biosynthesis; L-histidine biosynthesis; L-histidine from 5-phospho-alpha-D-ribose 1-diphosphate: step 9/9.</text>
</comment>
<dbReference type="RefSeq" id="WP_076622236.1">
    <property type="nucleotide sequence ID" value="NZ_BMEW01000002.1"/>
</dbReference>
<dbReference type="Proteomes" id="UP000186559">
    <property type="component" value="Chromosome"/>
</dbReference>
<evidence type="ECO:0000256" key="4">
    <source>
        <dbReference type="ARBA" id="ARBA00023002"/>
    </source>
</evidence>
<dbReference type="InterPro" id="IPR016161">
    <property type="entry name" value="Ald_DH/histidinol_DH"/>
</dbReference>
<evidence type="ECO:0000256" key="1">
    <source>
        <dbReference type="ARBA" id="ARBA00010178"/>
    </source>
</evidence>
<dbReference type="GO" id="GO:0051287">
    <property type="term" value="F:NAD binding"/>
    <property type="evidence" value="ECO:0007669"/>
    <property type="project" value="InterPro"/>
</dbReference>
<dbReference type="OrthoDB" id="9805269at2"/>
<feature type="binding site" evidence="5 8">
    <location>
        <position position="191"/>
    </location>
    <ligand>
        <name>NAD(+)</name>
        <dbReference type="ChEBI" id="CHEBI:57540"/>
    </ligand>
</feature>
<feature type="binding site" evidence="5 9">
    <location>
        <position position="415"/>
    </location>
    <ligand>
        <name>substrate</name>
    </ligand>
</feature>
<dbReference type="FunFam" id="3.40.50.1980:FF:000026">
    <property type="entry name" value="Histidinol dehydrogenase"/>
    <property type="match status" value="1"/>
</dbReference>
<keyword evidence="2 5" id="KW-0479">Metal-binding</keyword>
<evidence type="ECO:0000256" key="11">
    <source>
        <dbReference type="RuleBase" id="RU004175"/>
    </source>
</evidence>
<dbReference type="SUPFAM" id="SSF53720">
    <property type="entry name" value="ALDH-like"/>
    <property type="match status" value="1"/>
</dbReference>
<feature type="binding site" evidence="5 8">
    <location>
        <position position="214"/>
    </location>
    <ligand>
        <name>NAD(+)</name>
        <dbReference type="ChEBI" id="CHEBI:57540"/>
    </ligand>
</feature>
<dbReference type="PANTHER" id="PTHR21256">
    <property type="entry name" value="HISTIDINOL DEHYDROGENASE HDH"/>
    <property type="match status" value="1"/>
</dbReference>
<reference evidence="12 13" key="1">
    <citation type="submission" date="2016-03" db="EMBL/GenBank/DDBJ databases">
        <title>Deep-sea bacteria in the southern Pacific.</title>
        <authorList>
            <person name="Tang K."/>
        </authorList>
    </citation>
    <scope>NUCLEOTIDE SEQUENCE [LARGE SCALE GENOMIC DNA]</scope>
    <source>
        <strain evidence="12 13">JLT2016</strain>
    </source>
</reference>
<feature type="binding site" evidence="5 9">
    <location>
        <position position="237"/>
    </location>
    <ligand>
        <name>substrate</name>
    </ligand>
</feature>
<dbReference type="GO" id="GO:0005829">
    <property type="term" value="C:cytosol"/>
    <property type="evidence" value="ECO:0007669"/>
    <property type="project" value="TreeGrafter"/>
</dbReference>
<dbReference type="STRING" id="1229727.Ga0080559_TMP838"/>
<comment type="similarity">
    <text evidence="1 5 6 11">Belongs to the histidinol dehydrogenase family.</text>
</comment>
<evidence type="ECO:0000256" key="10">
    <source>
        <dbReference type="PIRSR" id="PIRSR000099-4"/>
    </source>
</evidence>
<comment type="function">
    <text evidence="5">Catalyzes the sequential NAD-dependent oxidations of L-histidinol to L-histidinaldehyde and then to L-histidine.</text>
</comment>
<keyword evidence="5" id="KW-0368">Histidine biosynthesis</keyword>
<sequence length="433" mass="45934">MPVFLDTTEPDFEIAFARLLSAKREDSPDVDDTVAEIIADVRKRGDAALLDLTERFDRLSLTADRLAFTPEEIDAECARVPAEERVALEKAAERIRAYHVRQMPENALWTDPDGATLGWRWTPVAAAGLYVPGGLASYPSSVLMNAIPAKVAGVERLCITVPTPDGVVNPLVLLAARIAGVDEIYRLGGAQAIAALAYGTETVSPVDKITGPGNAFVAAAKRRVFGRVGIDMIAGPSEILVIADADNDPEFVALDLLSQAEHDESAQSILITTDAGFGQAVAAEIEHQLSVLERGAIAGASWRDFGAIIVARDLDEAAALSDRVAPEHLELCVADPLALSKSIRHAGAIFLGQWTPEAIGDYVGGPNHVLPTARSARFSSGLSTLDFLKRTTLAQMSPQALRAIGPAAETLAASESLQAHGLSVTARLRKLNG</sequence>
<evidence type="ECO:0000256" key="5">
    <source>
        <dbReference type="HAMAP-Rule" id="MF_01024"/>
    </source>
</evidence>
<dbReference type="EC" id="1.1.1.23" evidence="5"/>
<feature type="binding site" evidence="5 9">
    <location>
        <position position="262"/>
    </location>
    <ligand>
        <name>substrate</name>
    </ligand>
</feature>
<dbReference type="FunFam" id="3.40.50.1980:FF:000001">
    <property type="entry name" value="Histidinol dehydrogenase"/>
    <property type="match status" value="1"/>
</dbReference>
<dbReference type="PANTHER" id="PTHR21256:SF2">
    <property type="entry name" value="HISTIDINE BIOSYNTHESIS TRIFUNCTIONAL PROTEIN"/>
    <property type="match status" value="1"/>
</dbReference>
<gene>
    <name evidence="5" type="primary">hisD</name>
    <name evidence="12" type="ORF">Ga0080559_TMP838</name>
</gene>
<feature type="binding site" evidence="5 10">
    <location>
        <position position="259"/>
    </location>
    <ligand>
        <name>Zn(2+)</name>
        <dbReference type="ChEBI" id="CHEBI:29105"/>
    </ligand>
</feature>
<keyword evidence="13" id="KW-1185">Reference proteome</keyword>
<evidence type="ECO:0000256" key="3">
    <source>
        <dbReference type="ARBA" id="ARBA00022833"/>
    </source>
</evidence>
<dbReference type="PIRSF" id="PIRSF000099">
    <property type="entry name" value="Histidinol_dh"/>
    <property type="match status" value="1"/>
</dbReference>
<evidence type="ECO:0000313" key="12">
    <source>
        <dbReference type="EMBL" id="APX21634.1"/>
    </source>
</evidence>
<feature type="binding site" evidence="5 10">
    <location>
        <position position="262"/>
    </location>
    <ligand>
        <name>Zn(2+)</name>
        <dbReference type="ChEBI" id="CHEBI:29105"/>
    </ligand>
</feature>
<feature type="active site" description="Proton acceptor" evidence="5 7">
    <location>
        <position position="327"/>
    </location>
</feature>
<dbReference type="GO" id="GO:0008270">
    <property type="term" value="F:zinc ion binding"/>
    <property type="evidence" value="ECO:0007669"/>
    <property type="project" value="UniProtKB-UniRule"/>
</dbReference>
<feature type="binding site" evidence="5 9">
    <location>
        <position position="259"/>
    </location>
    <ligand>
        <name>substrate</name>
    </ligand>
</feature>
<dbReference type="PROSITE" id="PS00611">
    <property type="entry name" value="HISOL_DEHYDROGENASE"/>
    <property type="match status" value="1"/>
</dbReference>
<dbReference type="InterPro" id="IPR012131">
    <property type="entry name" value="Hstdl_DH"/>
</dbReference>
<feature type="binding site" evidence="5 10">
    <location>
        <position position="420"/>
    </location>
    <ligand>
        <name>Zn(2+)</name>
        <dbReference type="ChEBI" id="CHEBI:29105"/>
    </ligand>
</feature>
<dbReference type="Gene3D" id="3.40.50.1980">
    <property type="entry name" value="Nitrogenase molybdenum iron protein domain"/>
    <property type="match status" value="2"/>
</dbReference>
<organism evidence="12 13">
    <name type="scientific">Salipiger profundus</name>
    <dbReference type="NCBI Taxonomy" id="1229727"/>
    <lineage>
        <taxon>Bacteria</taxon>
        <taxon>Pseudomonadati</taxon>
        <taxon>Pseudomonadota</taxon>
        <taxon>Alphaproteobacteria</taxon>
        <taxon>Rhodobacterales</taxon>
        <taxon>Roseobacteraceae</taxon>
        <taxon>Salipiger</taxon>
    </lineage>
</organism>
<feature type="binding site" evidence="5 8">
    <location>
        <position position="130"/>
    </location>
    <ligand>
        <name>NAD(+)</name>
        <dbReference type="ChEBI" id="CHEBI:57540"/>
    </ligand>
</feature>
<dbReference type="Gene3D" id="1.20.5.1300">
    <property type="match status" value="1"/>
</dbReference>
<dbReference type="Pfam" id="PF00815">
    <property type="entry name" value="Histidinol_dh"/>
    <property type="match status" value="1"/>
</dbReference>
<comment type="cofactor">
    <cofactor evidence="5 10">
        <name>Zn(2+)</name>
        <dbReference type="ChEBI" id="CHEBI:29105"/>
    </cofactor>
    <text evidence="5 10">Binds 1 zinc ion per subunit.</text>
</comment>
<feature type="binding site" evidence="5 9">
    <location>
        <position position="420"/>
    </location>
    <ligand>
        <name>substrate</name>
    </ligand>
</feature>
<dbReference type="PRINTS" id="PR00083">
    <property type="entry name" value="HOLDHDRGNASE"/>
</dbReference>
<comment type="catalytic activity">
    <reaction evidence="5">
        <text>L-histidinol + 2 NAD(+) + H2O = L-histidine + 2 NADH + 3 H(+)</text>
        <dbReference type="Rhea" id="RHEA:20641"/>
        <dbReference type="ChEBI" id="CHEBI:15377"/>
        <dbReference type="ChEBI" id="CHEBI:15378"/>
        <dbReference type="ChEBI" id="CHEBI:57540"/>
        <dbReference type="ChEBI" id="CHEBI:57595"/>
        <dbReference type="ChEBI" id="CHEBI:57699"/>
        <dbReference type="ChEBI" id="CHEBI:57945"/>
        <dbReference type="EC" id="1.1.1.23"/>
    </reaction>
</comment>
<evidence type="ECO:0000256" key="9">
    <source>
        <dbReference type="PIRSR" id="PIRSR000099-3"/>
    </source>
</evidence>
<feature type="binding site" evidence="5 10">
    <location>
        <position position="361"/>
    </location>
    <ligand>
        <name>Zn(2+)</name>
        <dbReference type="ChEBI" id="CHEBI:29105"/>
    </ligand>
</feature>
<dbReference type="EMBL" id="CP014796">
    <property type="protein sequence ID" value="APX21634.1"/>
    <property type="molecule type" value="Genomic_DNA"/>
</dbReference>
<dbReference type="UniPathway" id="UPA00031">
    <property type="reaction ID" value="UER00014"/>
</dbReference>
<feature type="active site" description="Proton acceptor" evidence="5 7">
    <location>
        <position position="328"/>
    </location>
</feature>
<dbReference type="InterPro" id="IPR001692">
    <property type="entry name" value="Histidinol_DH_CS"/>
</dbReference>
<evidence type="ECO:0000313" key="13">
    <source>
        <dbReference type="Proteomes" id="UP000186559"/>
    </source>
</evidence>
<evidence type="ECO:0000256" key="2">
    <source>
        <dbReference type="ARBA" id="ARBA00022723"/>
    </source>
</evidence>
<keyword evidence="4 5" id="KW-0560">Oxidoreductase</keyword>
<evidence type="ECO:0000256" key="7">
    <source>
        <dbReference type="PIRSR" id="PIRSR000099-1"/>
    </source>
</evidence>
<evidence type="ECO:0000256" key="6">
    <source>
        <dbReference type="PIRNR" id="PIRNR000099"/>
    </source>
</evidence>
<dbReference type="NCBIfam" id="TIGR00069">
    <property type="entry name" value="hisD"/>
    <property type="match status" value="1"/>
</dbReference>
<dbReference type="KEGG" id="tpro:Ga0080559_TMP838"/>
<dbReference type="AlphaFoldDB" id="A0A1U7D0F9"/>
<keyword evidence="5" id="KW-0028">Amino-acid biosynthesis</keyword>
<feature type="binding site" evidence="5 9">
    <location>
        <position position="361"/>
    </location>
    <ligand>
        <name>substrate</name>
    </ligand>
</feature>
<accession>A0A1U7D0F9</accession>